<dbReference type="EMBL" id="BAABAS010000028">
    <property type="protein sequence ID" value="GAA4241461.1"/>
    <property type="molecule type" value="Genomic_DNA"/>
</dbReference>
<sequence>MALDLFTPEDTAVVLIDHQTGILSWVRSFDLDELKANVLALAKAAKALDMPLVLTTSLEERAQGPLLPDFAEIAPVETENRIRRQGVVNPMDDPAFEAAVKATGRRNLIVAGVTNDVCTVYPTLSAVQDGYRVRVVADAGGSMTRLADDIALRRMENAGAVIASTNMVLTELAGDWTSPTGQKLIPIVGALIPEGA</sequence>
<evidence type="ECO:0000313" key="2">
    <source>
        <dbReference type="EMBL" id="GAA4241461.1"/>
    </source>
</evidence>
<dbReference type="Pfam" id="PF00857">
    <property type="entry name" value="Isochorismatase"/>
    <property type="match status" value="1"/>
</dbReference>
<dbReference type="InterPro" id="IPR000868">
    <property type="entry name" value="Isochorismatase-like_dom"/>
</dbReference>
<evidence type="ECO:0000259" key="1">
    <source>
        <dbReference type="Pfam" id="PF00857"/>
    </source>
</evidence>
<comment type="caution">
    <text evidence="2">The sequence shown here is derived from an EMBL/GenBank/DDBJ whole genome shotgun (WGS) entry which is preliminary data.</text>
</comment>
<protein>
    <submittedName>
        <fullName evidence="2">Isochorismatase family protein</fullName>
    </submittedName>
</protein>
<feature type="domain" description="Isochorismatase-like" evidence="1">
    <location>
        <begin position="11"/>
        <end position="166"/>
    </location>
</feature>
<gene>
    <name evidence="2" type="ORF">GCM10022254_70370</name>
</gene>
<dbReference type="InterPro" id="IPR053152">
    <property type="entry name" value="Hydrolase_YcaC-like"/>
</dbReference>
<dbReference type="PANTHER" id="PTHR43559:SF3">
    <property type="entry name" value="HYDROLASE YCAC-RELATED"/>
    <property type="match status" value="1"/>
</dbReference>
<accession>A0ABP8CNH7</accession>
<dbReference type="InterPro" id="IPR036380">
    <property type="entry name" value="Isochorismatase-like_sf"/>
</dbReference>
<proteinExistence type="predicted"/>
<dbReference type="Gene3D" id="3.40.50.850">
    <property type="entry name" value="Isochorismatase-like"/>
    <property type="match status" value="1"/>
</dbReference>
<dbReference type="RefSeq" id="WP_344906458.1">
    <property type="nucleotide sequence ID" value="NZ_BAABAS010000028.1"/>
</dbReference>
<reference evidence="3" key="1">
    <citation type="journal article" date="2019" name="Int. J. Syst. Evol. Microbiol.">
        <title>The Global Catalogue of Microorganisms (GCM) 10K type strain sequencing project: providing services to taxonomists for standard genome sequencing and annotation.</title>
        <authorList>
            <consortium name="The Broad Institute Genomics Platform"/>
            <consortium name="The Broad Institute Genome Sequencing Center for Infectious Disease"/>
            <person name="Wu L."/>
            <person name="Ma J."/>
        </authorList>
    </citation>
    <scope>NUCLEOTIDE SEQUENCE [LARGE SCALE GENOMIC DNA]</scope>
    <source>
        <strain evidence="3">JCM 17440</strain>
    </source>
</reference>
<dbReference type="Proteomes" id="UP001501710">
    <property type="component" value="Unassembled WGS sequence"/>
</dbReference>
<dbReference type="SUPFAM" id="SSF52499">
    <property type="entry name" value="Isochorismatase-like hydrolases"/>
    <property type="match status" value="1"/>
</dbReference>
<evidence type="ECO:0000313" key="3">
    <source>
        <dbReference type="Proteomes" id="UP001501710"/>
    </source>
</evidence>
<organism evidence="2 3">
    <name type="scientific">Actinomadura meridiana</name>
    <dbReference type="NCBI Taxonomy" id="559626"/>
    <lineage>
        <taxon>Bacteria</taxon>
        <taxon>Bacillati</taxon>
        <taxon>Actinomycetota</taxon>
        <taxon>Actinomycetes</taxon>
        <taxon>Streptosporangiales</taxon>
        <taxon>Thermomonosporaceae</taxon>
        <taxon>Actinomadura</taxon>
    </lineage>
</organism>
<name>A0ABP8CNH7_9ACTN</name>
<dbReference type="PANTHER" id="PTHR43559">
    <property type="entry name" value="HYDROLASE YCAC-RELATED"/>
    <property type="match status" value="1"/>
</dbReference>
<keyword evidence="3" id="KW-1185">Reference proteome</keyword>